<keyword evidence="3" id="KW-0812">Transmembrane</keyword>
<evidence type="ECO:0000313" key="5">
    <source>
        <dbReference type="Proteomes" id="UP000605970"/>
    </source>
</evidence>
<reference evidence="4" key="1">
    <citation type="journal article" date="2020" name="Ecol. Evol.">
        <title>Genome structure and content of the rice root-knot nematode (Meloidogyne graminicola).</title>
        <authorList>
            <person name="Phan N.T."/>
            <person name="Danchin E.G.J."/>
            <person name="Klopp C."/>
            <person name="Perfus-Barbeoch L."/>
            <person name="Kozlowski D.K."/>
            <person name="Koutsovoulos G.D."/>
            <person name="Lopez-Roques C."/>
            <person name="Bouchez O."/>
            <person name="Zahm M."/>
            <person name="Besnard G."/>
            <person name="Bellafiore S."/>
        </authorList>
    </citation>
    <scope>NUCLEOTIDE SEQUENCE</scope>
    <source>
        <strain evidence="4">VN-18</strain>
    </source>
</reference>
<feature type="coiled-coil region" evidence="1">
    <location>
        <begin position="141"/>
        <end position="168"/>
    </location>
</feature>
<name>A0A8S9ZUC9_9BILA</name>
<organism evidence="4 5">
    <name type="scientific">Meloidogyne graminicola</name>
    <dbReference type="NCBI Taxonomy" id="189291"/>
    <lineage>
        <taxon>Eukaryota</taxon>
        <taxon>Metazoa</taxon>
        <taxon>Ecdysozoa</taxon>
        <taxon>Nematoda</taxon>
        <taxon>Chromadorea</taxon>
        <taxon>Rhabditida</taxon>
        <taxon>Tylenchina</taxon>
        <taxon>Tylenchomorpha</taxon>
        <taxon>Tylenchoidea</taxon>
        <taxon>Meloidogynidae</taxon>
        <taxon>Meloidogyninae</taxon>
        <taxon>Meloidogyne</taxon>
    </lineage>
</organism>
<feature type="non-terminal residue" evidence="4">
    <location>
        <position position="314"/>
    </location>
</feature>
<evidence type="ECO:0000313" key="4">
    <source>
        <dbReference type="EMBL" id="KAF7636860.1"/>
    </source>
</evidence>
<protein>
    <submittedName>
        <fullName evidence="4">Uncharacterized protein</fullName>
    </submittedName>
</protein>
<comment type="caution">
    <text evidence="4">The sequence shown here is derived from an EMBL/GenBank/DDBJ whole genome shotgun (WGS) entry which is preliminary data.</text>
</comment>
<keyword evidence="3" id="KW-1133">Transmembrane helix</keyword>
<feature type="transmembrane region" description="Helical" evidence="3">
    <location>
        <begin position="292"/>
        <end position="313"/>
    </location>
</feature>
<feature type="transmembrane region" description="Helical" evidence="3">
    <location>
        <begin position="263"/>
        <end position="285"/>
    </location>
</feature>
<keyword evidence="5" id="KW-1185">Reference proteome</keyword>
<dbReference type="EMBL" id="JABEBT010000026">
    <property type="protein sequence ID" value="KAF7636860.1"/>
    <property type="molecule type" value="Genomic_DNA"/>
</dbReference>
<sequence>MGNKSSTNPCRKCRKNHQNNEPCNNDKEEDYLPEEINNIINNYVDMAQNFNSENSEEEKKTFVNSFKKVFALIIRKGALNSNNEEDSTNIENILKKFSSEEEDKPEELLRIADSLKIDRGQFLKDIAIILNNVCSQREPGLRALENEIVRQRESNEQTEIKTEELQKEKNKNYVEINEIINNIARFVKNFCNDGNFKRCVDESMKLGALIGGFLDANEEQPRYEALCRVLSMIICTLTFALPPSKKYGGRLGNYLGGSKGESIGAFLGPPIAGLVAGGAAGAVFASCSILACAVPCLAGGAIIGIGYSLYTYIY</sequence>
<keyword evidence="1" id="KW-0175">Coiled coil</keyword>
<evidence type="ECO:0000256" key="3">
    <source>
        <dbReference type="SAM" id="Phobius"/>
    </source>
</evidence>
<evidence type="ECO:0000256" key="2">
    <source>
        <dbReference type="SAM" id="MobiDB-lite"/>
    </source>
</evidence>
<feature type="transmembrane region" description="Helical" evidence="3">
    <location>
        <begin position="225"/>
        <end position="243"/>
    </location>
</feature>
<keyword evidence="3" id="KW-0472">Membrane</keyword>
<evidence type="ECO:0000256" key="1">
    <source>
        <dbReference type="SAM" id="Coils"/>
    </source>
</evidence>
<dbReference type="Proteomes" id="UP000605970">
    <property type="component" value="Unassembled WGS sequence"/>
</dbReference>
<feature type="region of interest" description="Disordered" evidence="2">
    <location>
        <begin position="1"/>
        <end position="29"/>
    </location>
</feature>
<proteinExistence type="predicted"/>
<gene>
    <name evidence="4" type="ORF">Mgra_00003803</name>
</gene>
<accession>A0A8S9ZUC9</accession>
<dbReference type="AlphaFoldDB" id="A0A8S9ZUC9"/>